<evidence type="ECO:0000313" key="5">
    <source>
        <dbReference type="Proteomes" id="UP000796761"/>
    </source>
</evidence>
<evidence type="ECO:0000256" key="1">
    <source>
        <dbReference type="ARBA" id="ARBA00022729"/>
    </source>
</evidence>
<feature type="domain" description="Ig-like" evidence="3">
    <location>
        <begin position="130"/>
        <end position="201"/>
    </location>
</feature>
<dbReference type="OrthoDB" id="6151406at2759"/>
<dbReference type="InterPro" id="IPR007110">
    <property type="entry name" value="Ig-like_dom"/>
</dbReference>
<dbReference type="AlphaFoldDB" id="A0A8K1FYY4"/>
<dbReference type="PANTHER" id="PTHR11481:SF62">
    <property type="entry name" value="FC RECEPTOR-LIKE PROTEIN 6"/>
    <property type="match status" value="1"/>
</dbReference>
<name>A0A8K1FYY4_9PASS</name>
<keyword evidence="5" id="KW-1185">Reference proteome</keyword>
<dbReference type="GO" id="GO:0006955">
    <property type="term" value="P:immune response"/>
    <property type="evidence" value="ECO:0007669"/>
    <property type="project" value="TreeGrafter"/>
</dbReference>
<comment type="caution">
    <text evidence="4">The sequence shown here is derived from an EMBL/GenBank/DDBJ whole genome shotgun (WGS) entry which is preliminary data.</text>
</comment>
<gene>
    <name evidence="4" type="ORF">HGM15179_018486</name>
</gene>
<organism evidence="4 5">
    <name type="scientific">Zosterops borbonicus</name>
    <dbReference type="NCBI Taxonomy" id="364589"/>
    <lineage>
        <taxon>Eukaryota</taxon>
        <taxon>Metazoa</taxon>
        <taxon>Chordata</taxon>
        <taxon>Craniata</taxon>
        <taxon>Vertebrata</taxon>
        <taxon>Euteleostomi</taxon>
        <taxon>Archelosauria</taxon>
        <taxon>Archosauria</taxon>
        <taxon>Dinosauria</taxon>
        <taxon>Saurischia</taxon>
        <taxon>Theropoda</taxon>
        <taxon>Coelurosauria</taxon>
        <taxon>Aves</taxon>
        <taxon>Neognathae</taxon>
        <taxon>Neoaves</taxon>
        <taxon>Telluraves</taxon>
        <taxon>Australaves</taxon>
        <taxon>Passeriformes</taxon>
        <taxon>Sylvioidea</taxon>
        <taxon>Zosteropidae</taxon>
        <taxon>Zosterops</taxon>
    </lineage>
</organism>
<accession>A0A8K1FYY4</accession>
<keyword evidence="2" id="KW-1015">Disulfide bond</keyword>
<dbReference type="InterPro" id="IPR013783">
    <property type="entry name" value="Ig-like_fold"/>
</dbReference>
<sequence>MAGWCPLSPTGAQTTQILVEPSWRPAVLWDQVTLTCQGWGTATANTWYKDRKRWQKGPNSFTVTTSGMYQCDRPGTGLSPHIHILNAAAQWQLPLQGLGELWAITILGDVSTSDSDSTWAPSEEVTGLDPHIVDTEWAGGAQTTKLLVEPPWRPAVLWDRVTLTCQVWGTAGATTWHKNRERWGKEVQDKFVVTKSGTYTCDRPRTTLSPP</sequence>
<dbReference type="InterPro" id="IPR050488">
    <property type="entry name" value="Ig_Fc_receptor"/>
</dbReference>
<dbReference type="GO" id="GO:0007166">
    <property type="term" value="P:cell surface receptor signaling pathway"/>
    <property type="evidence" value="ECO:0007669"/>
    <property type="project" value="TreeGrafter"/>
</dbReference>
<dbReference type="Gene3D" id="2.60.40.10">
    <property type="entry name" value="Immunoglobulins"/>
    <property type="match status" value="2"/>
</dbReference>
<dbReference type="GO" id="GO:0009897">
    <property type="term" value="C:external side of plasma membrane"/>
    <property type="evidence" value="ECO:0007669"/>
    <property type="project" value="TreeGrafter"/>
</dbReference>
<feature type="domain" description="Ig-like" evidence="3">
    <location>
        <begin position="9"/>
        <end position="71"/>
    </location>
</feature>
<reference evidence="4" key="1">
    <citation type="submission" date="2019-04" db="EMBL/GenBank/DDBJ databases">
        <title>Genome assembly of Zosterops borbonicus 15179.</title>
        <authorList>
            <person name="Leroy T."/>
            <person name="Anselmetti Y."/>
            <person name="Tilak M.-K."/>
            <person name="Nabholz B."/>
        </authorList>
    </citation>
    <scope>NUCLEOTIDE SEQUENCE</scope>
    <source>
        <strain evidence="4">HGM_15179</strain>
        <tissue evidence="4">Muscle</tissue>
    </source>
</reference>
<dbReference type="PROSITE" id="PS50835">
    <property type="entry name" value="IG_LIKE"/>
    <property type="match status" value="2"/>
</dbReference>
<protein>
    <recommendedName>
        <fullName evidence="3">Ig-like domain-containing protein</fullName>
    </recommendedName>
</protein>
<evidence type="ECO:0000313" key="4">
    <source>
        <dbReference type="EMBL" id="TRZ08625.1"/>
    </source>
</evidence>
<proteinExistence type="predicted"/>
<dbReference type="SUPFAM" id="SSF48726">
    <property type="entry name" value="Immunoglobulin"/>
    <property type="match status" value="2"/>
</dbReference>
<dbReference type="Proteomes" id="UP000796761">
    <property type="component" value="Unassembled WGS sequence"/>
</dbReference>
<dbReference type="InterPro" id="IPR036179">
    <property type="entry name" value="Ig-like_dom_sf"/>
</dbReference>
<evidence type="ECO:0000256" key="2">
    <source>
        <dbReference type="ARBA" id="ARBA00023157"/>
    </source>
</evidence>
<keyword evidence="1" id="KW-0732">Signal</keyword>
<evidence type="ECO:0000259" key="3">
    <source>
        <dbReference type="PROSITE" id="PS50835"/>
    </source>
</evidence>
<dbReference type="EMBL" id="SWJQ01001290">
    <property type="protein sequence ID" value="TRZ08625.1"/>
    <property type="molecule type" value="Genomic_DNA"/>
</dbReference>
<dbReference type="PANTHER" id="PTHR11481">
    <property type="entry name" value="IMMUNOGLOBULIN FC RECEPTOR"/>
    <property type="match status" value="1"/>
</dbReference>
<dbReference type="GO" id="GO:0004888">
    <property type="term" value="F:transmembrane signaling receptor activity"/>
    <property type="evidence" value="ECO:0007669"/>
    <property type="project" value="TreeGrafter"/>
</dbReference>